<feature type="region of interest" description="Disordered" evidence="1">
    <location>
        <begin position="555"/>
        <end position="698"/>
    </location>
</feature>
<evidence type="ECO:0000313" key="3">
    <source>
        <dbReference type="Proteomes" id="UP001303373"/>
    </source>
</evidence>
<feature type="compositionally biased region" description="Polar residues" evidence="1">
    <location>
        <begin position="135"/>
        <end position="153"/>
    </location>
</feature>
<feature type="compositionally biased region" description="Low complexity" evidence="1">
    <location>
        <begin position="601"/>
        <end position="610"/>
    </location>
</feature>
<feature type="compositionally biased region" description="Low complexity" evidence="1">
    <location>
        <begin position="687"/>
        <end position="697"/>
    </location>
</feature>
<feature type="compositionally biased region" description="Polar residues" evidence="1">
    <location>
        <begin position="251"/>
        <end position="262"/>
    </location>
</feature>
<accession>A0AAQ3R6C6</accession>
<dbReference type="PANTHER" id="PTHR39461">
    <property type="entry name" value="LEA DOMAIN PROTEIN (AFU_ORTHOLOGUE AFUA_8G04920)"/>
    <property type="match status" value="1"/>
</dbReference>
<dbReference type="Proteomes" id="UP001303373">
    <property type="component" value="Chromosome 9"/>
</dbReference>
<feature type="compositionally biased region" description="Basic and acidic residues" evidence="1">
    <location>
        <begin position="238"/>
        <end position="250"/>
    </location>
</feature>
<feature type="region of interest" description="Disordered" evidence="1">
    <location>
        <begin position="365"/>
        <end position="385"/>
    </location>
</feature>
<feature type="compositionally biased region" description="Low complexity" evidence="1">
    <location>
        <begin position="747"/>
        <end position="757"/>
    </location>
</feature>
<keyword evidence="3" id="KW-1185">Reference proteome</keyword>
<dbReference type="PANTHER" id="PTHR39461:SF1">
    <property type="entry name" value="LEA DOMAIN PROTEIN (AFU_ORTHOLOGUE AFUA_8G04920)"/>
    <property type="match status" value="1"/>
</dbReference>
<gene>
    <name evidence="2" type="ORF">R9X50_00588000</name>
</gene>
<dbReference type="InterPro" id="IPR022124">
    <property type="entry name" value="DUF3659"/>
</dbReference>
<feature type="region of interest" description="Disordered" evidence="1">
    <location>
        <begin position="1"/>
        <end position="328"/>
    </location>
</feature>
<feature type="compositionally biased region" description="Polar residues" evidence="1">
    <location>
        <begin position="310"/>
        <end position="328"/>
    </location>
</feature>
<feature type="compositionally biased region" description="Polar residues" evidence="1">
    <location>
        <begin position="731"/>
        <end position="744"/>
    </location>
</feature>
<feature type="compositionally biased region" description="Low complexity" evidence="1">
    <location>
        <begin position="787"/>
        <end position="799"/>
    </location>
</feature>
<dbReference type="AlphaFoldDB" id="A0AAQ3R6C6"/>
<proteinExistence type="predicted"/>
<evidence type="ECO:0000256" key="1">
    <source>
        <dbReference type="SAM" id="MobiDB-lite"/>
    </source>
</evidence>
<feature type="compositionally biased region" description="Basic and acidic residues" evidence="1">
    <location>
        <begin position="474"/>
        <end position="483"/>
    </location>
</feature>
<feature type="compositionally biased region" description="Polar residues" evidence="1">
    <location>
        <begin position="622"/>
        <end position="640"/>
    </location>
</feature>
<feature type="compositionally biased region" description="Basic residues" evidence="1">
    <location>
        <begin position="1"/>
        <end position="10"/>
    </location>
</feature>
<feature type="region of interest" description="Disordered" evidence="1">
    <location>
        <begin position="474"/>
        <end position="514"/>
    </location>
</feature>
<dbReference type="Pfam" id="PF12396">
    <property type="entry name" value="DUF3659"/>
    <property type="match status" value="1"/>
</dbReference>
<reference evidence="2 3" key="1">
    <citation type="submission" date="2023-11" db="EMBL/GenBank/DDBJ databases">
        <title>An acidophilic fungus is an integral part of prey digestion in a carnivorous sundew plant.</title>
        <authorList>
            <person name="Tsai I.J."/>
        </authorList>
    </citation>
    <scope>NUCLEOTIDE SEQUENCE [LARGE SCALE GENOMIC DNA]</scope>
    <source>
        <strain evidence="2">169a</strain>
    </source>
</reference>
<feature type="compositionally biased region" description="Polar residues" evidence="1">
    <location>
        <begin position="556"/>
        <end position="575"/>
    </location>
</feature>
<feature type="region of interest" description="Disordered" evidence="1">
    <location>
        <begin position="724"/>
        <end position="859"/>
    </location>
</feature>
<organism evidence="2 3">
    <name type="scientific">Acrodontium crateriforme</name>
    <dbReference type="NCBI Taxonomy" id="150365"/>
    <lineage>
        <taxon>Eukaryota</taxon>
        <taxon>Fungi</taxon>
        <taxon>Dikarya</taxon>
        <taxon>Ascomycota</taxon>
        <taxon>Pezizomycotina</taxon>
        <taxon>Dothideomycetes</taxon>
        <taxon>Dothideomycetidae</taxon>
        <taxon>Mycosphaerellales</taxon>
        <taxon>Teratosphaeriaceae</taxon>
        <taxon>Acrodontium</taxon>
    </lineage>
</organism>
<feature type="compositionally biased region" description="Basic and acidic residues" evidence="1">
    <location>
        <begin position="11"/>
        <end position="23"/>
    </location>
</feature>
<feature type="compositionally biased region" description="Polar residues" evidence="1">
    <location>
        <begin position="584"/>
        <end position="600"/>
    </location>
</feature>
<name>A0AAQ3R6C6_9PEZI</name>
<evidence type="ECO:0000313" key="2">
    <source>
        <dbReference type="EMBL" id="WPH03006.1"/>
    </source>
</evidence>
<feature type="compositionally biased region" description="Polar residues" evidence="1">
    <location>
        <begin position="376"/>
        <end position="385"/>
    </location>
</feature>
<protein>
    <submittedName>
        <fullName evidence="2">Uncharacterized protein</fullName>
    </submittedName>
</protein>
<feature type="compositionally biased region" description="Low complexity" evidence="1">
    <location>
        <begin position="293"/>
        <end position="309"/>
    </location>
</feature>
<dbReference type="EMBL" id="CP138588">
    <property type="protein sequence ID" value="WPH03006.1"/>
    <property type="molecule type" value="Genomic_DNA"/>
</dbReference>
<feature type="compositionally biased region" description="Low complexity" evidence="1">
    <location>
        <begin position="196"/>
        <end position="206"/>
    </location>
</feature>
<sequence length="859" mass="93958">MSIFKRKSTKAKKEAESKQKDQAAADQPPKQPYKHIPKHAGTDSAITGGNGNQELDRHRIRQANQRRMSMGRDNLPTPNPVYAQSLHGAPPTPSIRSGMSRHTIGPGGFGPQTPLSPMERAYGKTRANSDYFGKNDQQMHSFDSSMLGTTKMSQAARDRAYQNPHHSADSGYGSAGPDSAIPSRSPSEQAFYTDVSSSQPAAASSSGTLLPELSLGEKLSKDRAISEHSFGGADDDEIVHQTKRAPESAMKRSSLSNPSADFSSDARPAKSSKAVSKQTRFEQPEEAVPPLPLQYQQEQREQLQMQASQSEQYYESHQIPHKSQTYSEQSAQRDAHVMSTPAHYAPVPRPSHEPREMKTFAPRNAHFSSPDVYAPSSHSSSQRNLQAPSLSILEGFKVNRKGKLLDEEGDLIGELYEGDLAECVRLKADAQGHVIDEYGSIVGRVRTIPRQQDSSILLSSSLLASRKKSEEVFHTAHERRESIISEPESSPEQNSQHQVQPKVSYDGESPLPIHAPRAVRPVDVDSDVACIDLDASQHNQAAVDHSDIFLPEFRRSTPSQASSEQSDSPITQGANSHRDAEARSSFQQRGESLTVNSRNQASATSPTSPSFSDAKSRRNPLVRSTSEGSISDMSTKSFTRLPTMDPVPEDGNVPVEEFDPAKYKYKGEIPPVSRDVGPRSASPRGAMSSPSMPYMMPKGVPSTMSPHQFLSAPVGSPRKVQYAAGVPGMRSSRSNSKHSLNQPMRRSPLSSHENSPPESEESNSDDGKLNAYLQMPSRPPMHARAASVRTTHSVRSTTSMATNGKPRVYFTHTGRIPVNEMPPPPPIPADVKGKKDQESTPSIADKKKKRFSLFGKKDS</sequence>